<dbReference type="OrthoDB" id="630434at2"/>
<feature type="signal peptide" evidence="6">
    <location>
        <begin position="1"/>
        <end position="21"/>
    </location>
</feature>
<dbReference type="PROSITE" id="PS51257">
    <property type="entry name" value="PROKAR_LIPOPROTEIN"/>
    <property type="match status" value="1"/>
</dbReference>
<reference evidence="9 10" key="1">
    <citation type="submission" date="2019-02" db="EMBL/GenBank/DDBJ databases">
        <title>Arundinibacter roseus gen. nov., sp. nov., a new member of the family Cytophagaceae.</title>
        <authorList>
            <person name="Szuroczki S."/>
            <person name="Khayer B."/>
            <person name="Sproer C."/>
            <person name="Toumi M."/>
            <person name="Szabo A."/>
            <person name="Felfoldi T."/>
            <person name="Schumann P."/>
            <person name="Toth E."/>
        </authorList>
    </citation>
    <scope>NUCLEOTIDE SEQUENCE [LARGE SCALE GENOMIC DNA]</scope>
    <source>
        <strain evidence="9 10">DMA-k-7a</strain>
    </source>
</reference>
<evidence type="ECO:0000256" key="3">
    <source>
        <dbReference type="ARBA" id="ARBA00022729"/>
    </source>
</evidence>
<feature type="chain" id="PRO_5020796221" evidence="6">
    <location>
        <begin position="22"/>
        <end position="455"/>
    </location>
</feature>
<dbReference type="RefSeq" id="WP_132120830.1">
    <property type="nucleotide sequence ID" value="NZ_SMJU01000014.1"/>
</dbReference>
<gene>
    <name evidence="9" type="ORF">EZE20_19450</name>
</gene>
<proteinExistence type="inferred from homology"/>
<organism evidence="9 10">
    <name type="scientific">Arundinibacter roseus</name>
    <dbReference type="NCBI Taxonomy" id="2070510"/>
    <lineage>
        <taxon>Bacteria</taxon>
        <taxon>Pseudomonadati</taxon>
        <taxon>Bacteroidota</taxon>
        <taxon>Cytophagia</taxon>
        <taxon>Cytophagales</taxon>
        <taxon>Spirosomataceae</taxon>
        <taxon>Arundinibacter</taxon>
    </lineage>
</organism>
<dbReference type="InterPro" id="IPR033985">
    <property type="entry name" value="SusD-like_N"/>
</dbReference>
<evidence type="ECO:0000256" key="6">
    <source>
        <dbReference type="SAM" id="SignalP"/>
    </source>
</evidence>
<dbReference type="EMBL" id="SMJU01000014">
    <property type="protein sequence ID" value="TDB61382.1"/>
    <property type="molecule type" value="Genomic_DNA"/>
</dbReference>
<dbReference type="Proteomes" id="UP000295706">
    <property type="component" value="Unassembled WGS sequence"/>
</dbReference>
<evidence type="ECO:0000256" key="5">
    <source>
        <dbReference type="ARBA" id="ARBA00023237"/>
    </source>
</evidence>
<feature type="domain" description="RagB/SusD" evidence="7">
    <location>
        <begin position="343"/>
        <end position="420"/>
    </location>
</feature>
<comment type="similarity">
    <text evidence="2">Belongs to the SusD family.</text>
</comment>
<dbReference type="InterPro" id="IPR011990">
    <property type="entry name" value="TPR-like_helical_dom_sf"/>
</dbReference>
<accession>A0A4R4K448</accession>
<keyword evidence="4" id="KW-0472">Membrane</keyword>
<dbReference type="Gene3D" id="1.25.40.390">
    <property type="match status" value="1"/>
</dbReference>
<dbReference type="Pfam" id="PF07980">
    <property type="entry name" value="SusD_RagB"/>
    <property type="match status" value="1"/>
</dbReference>
<dbReference type="Pfam" id="PF14322">
    <property type="entry name" value="SusD-like_3"/>
    <property type="match status" value="1"/>
</dbReference>
<keyword evidence="5" id="KW-0998">Cell outer membrane</keyword>
<sequence>MKHIVRNKFSLSLIAGMLSLAACTNQLNVEPVNTIDAGAAVATSGDVEALLVGAYDALGTTDVYGGNLQRDAELLGDNGEIFFDGTFVAPDEIFRKSMLVNNSQSSETWLDSYRTINIANNVLANLDVVTSGIRDRVEGEAKFIRGSLFFELVRVYGKAWGDGTPASNPGIPLILTPTTEITEEANVSRNSVAEVYAQAIQDLTDAEAKLPAANGFFATKAAAAGMLSRIYMMQERYADAANAATRVINSGRYSLVAAGDVFDLRVNQNGFNTAEDIFAIQITDQDGVNSLNTFYGAAEFGGRGDILIEDAHLDLYEADDLRGTLFYEGDNGGIYTSKWLNQYGNIKVMRLAEMYLTRAEANFRTNASVGASPAEDINLIRVRAGLAPVSAANLTLAGILSERRLELAFEGHLIHDLKRTKSNVGSLPYNSPKLIFPIPQREMDANANLQQNEGY</sequence>
<feature type="domain" description="SusD-like N-terminal" evidence="8">
    <location>
        <begin position="98"/>
        <end position="232"/>
    </location>
</feature>
<evidence type="ECO:0000256" key="2">
    <source>
        <dbReference type="ARBA" id="ARBA00006275"/>
    </source>
</evidence>
<dbReference type="InterPro" id="IPR012944">
    <property type="entry name" value="SusD_RagB_dom"/>
</dbReference>
<protein>
    <submittedName>
        <fullName evidence="9">RagB/SusD family nutrient uptake outer membrane protein</fullName>
    </submittedName>
</protein>
<comment type="caution">
    <text evidence="9">The sequence shown here is derived from an EMBL/GenBank/DDBJ whole genome shotgun (WGS) entry which is preliminary data.</text>
</comment>
<evidence type="ECO:0000313" key="9">
    <source>
        <dbReference type="EMBL" id="TDB61382.1"/>
    </source>
</evidence>
<evidence type="ECO:0000313" key="10">
    <source>
        <dbReference type="Proteomes" id="UP000295706"/>
    </source>
</evidence>
<keyword evidence="3 6" id="KW-0732">Signal</keyword>
<dbReference type="CDD" id="cd08977">
    <property type="entry name" value="SusD"/>
    <property type="match status" value="1"/>
</dbReference>
<dbReference type="GO" id="GO:0009279">
    <property type="term" value="C:cell outer membrane"/>
    <property type="evidence" value="ECO:0007669"/>
    <property type="project" value="UniProtKB-SubCell"/>
</dbReference>
<keyword evidence="10" id="KW-1185">Reference proteome</keyword>
<evidence type="ECO:0000256" key="4">
    <source>
        <dbReference type="ARBA" id="ARBA00023136"/>
    </source>
</evidence>
<dbReference type="AlphaFoldDB" id="A0A4R4K448"/>
<evidence type="ECO:0000259" key="8">
    <source>
        <dbReference type="Pfam" id="PF14322"/>
    </source>
</evidence>
<name>A0A4R4K448_9BACT</name>
<comment type="subcellular location">
    <subcellularLocation>
        <location evidence="1">Cell outer membrane</location>
    </subcellularLocation>
</comment>
<dbReference type="SUPFAM" id="SSF48452">
    <property type="entry name" value="TPR-like"/>
    <property type="match status" value="1"/>
</dbReference>
<evidence type="ECO:0000256" key="1">
    <source>
        <dbReference type="ARBA" id="ARBA00004442"/>
    </source>
</evidence>
<evidence type="ECO:0000259" key="7">
    <source>
        <dbReference type="Pfam" id="PF07980"/>
    </source>
</evidence>